<gene>
    <name evidence="2" type="ORF">ACAOBT_LOCUS20948</name>
</gene>
<sequence>MLDVCRRQIESSKCTGYGGADLVRQNTYLISGNDSYDPHNSQNEESQFENDRKNLSESLIGQSGIYLQDQELPLITNNCIKDVETNQQDNEILQAGNENIESANESGDSSQMVDNIDDDVQVTQNGSNVKPFAVKKVKERKSKRNLGISYCTIKGKIIESRRLKPLRDNCRNNCKDILTEDMGKQIFDEYWSLGSHDRRVAFTAGLIKVQEKM</sequence>
<dbReference type="AlphaFoldDB" id="A0A9P0LGE9"/>
<dbReference type="OrthoDB" id="6762579at2759"/>
<proteinExistence type="predicted"/>
<feature type="region of interest" description="Disordered" evidence="1">
    <location>
        <begin position="31"/>
        <end position="52"/>
    </location>
</feature>
<accession>A0A9P0LGE9</accession>
<dbReference type="Proteomes" id="UP001152888">
    <property type="component" value="Unassembled WGS sequence"/>
</dbReference>
<evidence type="ECO:0000256" key="1">
    <source>
        <dbReference type="SAM" id="MobiDB-lite"/>
    </source>
</evidence>
<feature type="compositionally biased region" description="Polar residues" evidence="1">
    <location>
        <begin position="31"/>
        <end position="45"/>
    </location>
</feature>
<dbReference type="EMBL" id="CAKOFQ010007148">
    <property type="protein sequence ID" value="CAH1992569.1"/>
    <property type="molecule type" value="Genomic_DNA"/>
</dbReference>
<name>A0A9P0LGE9_ACAOB</name>
<keyword evidence="3" id="KW-1185">Reference proteome</keyword>
<organism evidence="2 3">
    <name type="scientific">Acanthoscelides obtectus</name>
    <name type="common">Bean weevil</name>
    <name type="synonym">Bruchus obtectus</name>
    <dbReference type="NCBI Taxonomy" id="200917"/>
    <lineage>
        <taxon>Eukaryota</taxon>
        <taxon>Metazoa</taxon>
        <taxon>Ecdysozoa</taxon>
        <taxon>Arthropoda</taxon>
        <taxon>Hexapoda</taxon>
        <taxon>Insecta</taxon>
        <taxon>Pterygota</taxon>
        <taxon>Neoptera</taxon>
        <taxon>Endopterygota</taxon>
        <taxon>Coleoptera</taxon>
        <taxon>Polyphaga</taxon>
        <taxon>Cucujiformia</taxon>
        <taxon>Chrysomeloidea</taxon>
        <taxon>Chrysomelidae</taxon>
        <taxon>Bruchinae</taxon>
        <taxon>Bruchini</taxon>
        <taxon>Acanthoscelides</taxon>
    </lineage>
</organism>
<reference evidence="2" key="1">
    <citation type="submission" date="2022-03" db="EMBL/GenBank/DDBJ databases">
        <authorList>
            <person name="Sayadi A."/>
        </authorList>
    </citation>
    <scope>NUCLEOTIDE SEQUENCE</scope>
</reference>
<evidence type="ECO:0000313" key="2">
    <source>
        <dbReference type="EMBL" id="CAH1992569.1"/>
    </source>
</evidence>
<comment type="caution">
    <text evidence="2">The sequence shown here is derived from an EMBL/GenBank/DDBJ whole genome shotgun (WGS) entry which is preliminary data.</text>
</comment>
<evidence type="ECO:0000313" key="3">
    <source>
        <dbReference type="Proteomes" id="UP001152888"/>
    </source>
</evidence>
<protein>
    <submittedName>
        <fullName evidence="2">Uncharacterized protein</fullName>
    </submittedName>
</protein>